<dbReference type="InterPro" id="IPR003439">
    <property type="entry name" value="ABC_transporter-like_ATP-bd"/>
</dbReference>
<organism evidence="6 7">
    <name type="scientific">Brevibacterium linens ATCC 9172</name>
    <dbReference type="NCBI Taxonomy" id="1255617"/>
    <lineage>
        <taxon>Bacteria</taxon>
        <taxon>Bacillati</taxon>
        <taxon>Actinomycetota</taxon>
        <taxon>Actinomycetes</taxon>
        <taxon>Micrococcales</taxon>
        <taxon>Brevibacteriaceae</taxon>
        <taxon>Brevibacterium</taxon>
    </lineage>
</organism>
<dbReference type="GO" id="GO:0042626">
    <property type="term" value="F:ATPase-coupled transmembrane transporter activity"/>
    <property type="evidence" value="ECO:0007669"/>
    <property type="project" value="TreeGrafter"/>
</dbReference>
<feature type="domain" description="ABC transporter" evidence="5">
    <location>
        <begin position="260"/>
        <end position="492"/>
    </location>
</feature>
<dbReference type="EC" id="3.6.3.-" evidence="6"/>
<dbReference type="PROSITE" id="PS50893">
    <property type="entry name" value="ABC_TRANSPORTER_2"/>
    <property type="match status" value="2"/>
</dbReference>
<proteinExistence type="inferred from homology"/>
<dbReference type="InterPro" id="IPR027417">
    <property type="entry name" value="P-loop_NTPase"/>
</dbReference>
<dbReference type="Proteomes" id="UP000234641">
    <property type="component" value="Unassembled WGS sequence"/>
</dbReference>
<dbReference type="Pfam" id="PF00005">
    <property type="entry name" value="ABC_tran"/>
    <property type="match status" value="2"/>
</dbReference>
<dbReference type="CDD" id="cd03225">
    <property type="entry name" value="ABC_cobalt_CbiO_domain1"/>
    <property type="match status" value="2"/>
</dbReference>
<dbReference type="Gene3D" id="3.40.50.300">
    <property type="entry name" value="P-loop containing nucleotide triphosphate hydrolases"/>
    <property type="match status" value="2"/>
</dbReference>
<gene>
    <name evidence="6" type="ORF">BLIN9172_00653</name>
</gene>
<evidence type="ECO:0000259" key="5">
    <source>
        <dbReference type="PROSITE" id="PS50893"/>
    </source>
</evidence>
<dbReference type="PROSITE" id="PS00211">
    <property type="entry name" value="ABC_TRANSPORTER_1"/>
    <property type="match status" value="1"/>
</dbReference>
<keyword evidence="3" id="KW-0547">Nucleotide-binding</keyword>
<sequence length="493" mass="52373">MTGFGFTYAGEETQALTDVVLSLPAGSMTAVVGPVGSGTSTLARALAGLLGTRGTSTGHVDAAGTAGLLGDDPEAQLSGMTSHVEDEVQLACRLRGIAGVESEERARTALARLGIDGLWARRLDTLSGGQRQLVALSRITALDPDLLILDQPSQSLDPDMRRCLASALRETCDRGRSVLITGHQIDELALCCHKVRFLDAGRLRPAHVAPGDSGVDTESDADADAFAGTRDELGRFAQLQGVWDTRPVDPPGPVIPTAPVSTETVLKVRDFGVDRAGTVVLKGVDFDLHPGELSTLTGANGAGKSTLLRGLIGLLDRSADCAGTVTASRLGEGTNLLDLPAHVRSAHLGWVGQDPGVQLSAATVRSELMRAAPLPRHRRRDRPEMIEQRRRIVDTALDEADLAAVCEEHPFDLDTPRRKDLVIASALVTGAEVLLLDEPTIGRDRTGMDRLSAIIDGFLARGGAVLATTHDHRWAQESSHRRFRLADGRVNLC</sequence>
<dbReference type="SUPFAM" id="SSF52540">
    <property type="entry name" value="P-loop containing nucleoside triphosphate hydrolases"/>
    <property type="match status" value="2"/>
</dbReference>
<dbReference type="EMBL" id="FXYY01000003">
    <property type="protein sequence ID" value="SMX69136.1"/>
    <property type="molecule type" value="Genomic_DNA"/>
</dbReference>
<reference evidence="6 7" key="1">
    <citation type="submission" date="2017-03" db="EMBL/GenBank/DDBJ databases">
        <authorList>
            <person name="Afonso C.L."/>
            <person name="Miller P.J."/>
            <person name="Scott M.A."/>
            <person name="Spackman E."/>
            <person name="Goraichik I."/>
            <person name="Dimitrov K.M."/>
            <person name="Suarez D.L."/>
            <person name="Swayne D.E."/>
        </authorList>
    </citation>
    <scope>NUCLEOTIDE SEQUENCE [LARGE SCALE GENOMIC DNA]</scope>
    <source>
        <strain evidence="6 7">ATCC 9172</strain>
    </source>
</reference>
<dbReference type="AlphaFoldDB" id="A0A2H1I219"/>
<evidence type="ECO:0000313" key="7">
    <source>
        <dbReference type="Proteomes" id="UP000234641"/>
    </source>
</evidence>
<evidence type="ECO:0000256" key="2">
    <source>
        <dbReference type="ARBA" id="ARBA00022448"/>
    </source>
</evidence>
<dbReference type="RefSeq" id="WP_101553833.1">
    <property type="nucleotide sequence ID" value="NZ_FXYY01000003.1"/>
</dbReference>
<dbReference type="GO" id="GO:0043190">
    <property type="term" value="C:ATP-binding cassette (ABC) transporter complex"/>
    <property type="evidence" value="ECO:0007669"/>
    <property type="project" value="TreeGrafter"/>
</dbReference>
<dbReference type="SMART" id="SM00382">
    <property type="entry name" value="AAA"/>
    <property type="match status" value="2"/>
</dbReference>
<dbReference type="PANTHER" id="PTHR43553:SF24">
    <property type="entry name" value="ENERGY-COUPLING FACTOR TRANSPORTER ATP-BINDING PROTEIN ECFA1"/>
    <property type="match status" value="1"/>
</dbReference>
<evidence type="ECO:0000256" key="3">
    <source>
        <dbReference type="ARBA" id="ARBA00022741"/>
    </source>
</evidence>
<dbReference type="InterPro" id="IPR017871">
    <property type="entry name" value="ABC_transporter-like_CS"/>
</dbReference>
<accession>A0A2H1I219</accession>
<comment type="similarity">
    <text evidence="1">Belongs to the ABC transporter superfamily.</text>
</comment>
<evidence type="ECO:0000256" key="1">
    <source>
        <dbReference type="ARBA" id="ARBA00005417"/>
    </source>
</evidence>
<protein>
    <submittedName>
        <fullName evidence="6">Energy-coupling factor transport system ATP-binding protein</fullName>
        <ecNumber evidence="6">3.6.3.-</ecNumber>
    </submittedName>
</protein>
<keyword evidence="4 6" id="KW-0067">ATP-binding</keyword>
<keyword evidence="6" id="KW-0378">Hydrolase</keyword>
<evidence type="ECO:0000313" key="6">
    <source>
        <dbReference type="EMBL" id="SMX69136.1"/>
    </source>
</evidence>
<name>A0A2H1I219_BRELN</name>
<keyword evidence="2" id="KW-0813">Transport</keyword>
<feature type="domain" description="ABC transporter" evidence="5">
    <location>
        <begin position="1"/>
        <end position="225"/>
    </location>
</feature>
<dbReference type="PANTHER" id="PTHR43553">
    <property type="entry name" value="HEAVY METAL TRANSPORTER"/>
    <property type="match status" value="1"/>
</dbReference>
<dbReference type="InterPro" id="IPR015856">
    <property type="entry name" value="ABC_transpr_CbiO/EcfA_su"/>
</dbReference>
<dbReference type="InterPro" id="IPR050095">
    <property type="entry name" value="ECF_ABC_transporter_ATP-bd"/>
</dbReference>
<dbReference type="InterPro" id="IPR003593">
    <property type="entry name" value="AAA+_ATPase"/>
</dbReference>
<dbReference type="GO" id="GO:0016887">
    <property type="term" value="F:ATP hydrolysis activity"/>
    <property type="evidence" value="ECO:0007669"/>
    <property type="project" value="InterPro"/>
</dbReference>
<dbReference type="GO" id="GO:0005524">
    <property type="term" value="F:ATP binding"/>
    <property type="evidence" value="ECO:0007669"/>
    <property type="project" value="UniProtKB-KW"/>
</dbReference>
<evidence type="ECO:0000256" key="4">
    <source>
        <dbReference type="ARBA" id="ARBA00022840"/>
    </source>
</evidence>